<gene>
    <name evidence="1" type="ORF">MSIBF_A700005</name>
</gene>
<name>A0A098EFU2_9ZZZZ</name>
<dbReference type="AlphaFoldDB" id="A0A098EFU2"/>
<organism evidence="1">
    <name type="scientific">groundwater metagenome</name>
    <dbReference type="NCBI Taxonomy" id="717931"/>
    <lineage>
        <taxon>unclassified sequences</taxon>
        <taxon>metagenomes</taxon>
        <taxon>ecological metagenomes</taxon>
    </lineage>
</organism>
<dbReference type="EMBL" id="CCXY01000436">
    <property type="protein sequence ID" value="CEG13925.1"/>
    <property type="molecule type" value="Genomic_DNA"/>
</dbReference>
<proteinExistence type="predicted"/>
<protein>
    <submittedName>
        <fullName evidence="1">Uncharacterized protein</fullName>
    </submittedName>
</protein>
<accession>A0A098EFU2</accession>
<reference evidence="1" key="1">
    <citation type="submission" date="2014-09" db="EMBL/GenBank/DDBJ databases">
        <authorList>
            <person name="Probst J Alexander"/>
        </authorList>
    </citation>
    <scope>NUCLEOTIDE SEQUENCE</scope>
</reference>
<evidence type="ECO:0000313" key="1">
    <source>
        <dbReference type="EMBL" id="CEG13925.1"/>
    </source>
</evidence>
<sequence length="49" mass="5559">MGGRNSIGISQLIAFLNHFEVKSRGGKSSKFFEENFNILICGKKEQHNF</sequence>